<evidence type="ECO:0000259" key="1">
    <source>
        <dbReference type="Pfam" id="PF04073"/>
    </source>
</evidence>
<name>A0ABT9XX20_9BACI</name>
<proteinExistence type="predicted"/>
<accession>A0ABT9XX20</accession>
<protein>
    <submittedName>
        <fullName evidence="2">Prolyl-tRNA editing enzyme YbaK/EbsC (Cys-tRNA(Pro) deacylase)</fullName>
    </submittedName>
</protein>
<keyword evidence="3" id="KW-1185">Reference proteome</keyword>
<organism evidence="2 3">
    <name type="scientific">Neobacillus ginsengisoli</name>
    <dbReference type="NCBI Taxonomy" id="904295"/>
    <lineage>
        <taxon>Bacteria</taxon>
        <taxon>Bacillati</taxon>
        <taxon>Bacillota</taxon>
        <taxon>Bacilli</taxon>
        <taxon>Bacillales</taxon>
        <taxon>Bacillaceae</taxon>
        <taxon>Neobacillus</taxon>
    </lineage>
</organism>
<reference evidence="2 3" key="1">
    <citation type="submission" date="2023-07" db="EMBL/GenBank/DDBJ databases">
        <title>Genomic Encyclopedia of Type Strains, Phase IV (KMG-IV): sequencing the most valuable type-strain genomes for metagenomic binning, comparative biology and taxonomic classification.</title>
        <authorList>
            <person name="Goeker M."/>
        </authorList>
    </citation>
    <scope>NUCLEOTIDE SEQUENCE [LARGE SCALE GENOMIC DNA]</scope>
    <source>
        <strain evidence="2 3">DSM 27594</strain>
    </source>
</reference>
<dbReference type="EMBL" id="JAUSTW010000005">
    <property type="protein sequence ID" value="MDQ0200122.1"/>
    <property type="molecule type" value="Genomic_DNA"/>
</dbReference>
<dbReference type="PANTHER" id="PTHR30411:SF1">
    <property type="entry name" value="CYTOPLASMIC PROTEIN"/>
    <property type="match status" value="1"/>
</dbReference>
<dbReference type="Proteomes" id="UP001224122">
    <property type="component" value="Unassembled WGS sequence"/>
</dbReference>
<dbReference type="SUPFAM" id="SSF55826">
    <property type="entry name" value="YbaK/ProRS associated domain"/>
    <property type="match status" value="1"/>
</dbReference>
<evidence type="ECO:0000313" key="3">
    <source>
        <dbReference type="Proteomes" id="UP001224122"/>
    </source>
</evidence>
<dbReference type="Gene3D" id="3.90.960.10">
    <property type="entry name" value="YbaK/aminoacyl-tRNA synthetase-associated domain"/>
    <property type="match status" value="1"/>
</dbReference>
<gene>
    <name evidence="2" type="ORF">J2S10_003305</name>
</gene>
<sequence length="155" mass="16947">MTFVKVRDYVKKFDENLEPLEFKEKTNTVEEAANVLGVKGAQIAKSILFKAGGQFGLFVTAGDIRVNQKKVKMLLGAGKPKLATPEEVEDITGFKVGGVCPFALNKEVPIYLDESMKRFDLVYTAAGTAQSALPITFEKLQEITNGLVIDTQTAD</sequence>
<dbReference type="RefSeq" id="WP_307409658.1">
    <property type="nucleotide sequence ID" value="NZ_JAUSTW010000005.1"/>
</dbReference>
<dbReference type="InterPro" id="IPR036754">
    <property type="entry name" value="YbaK/aa-tRNA-synt-asso_dom_sf"/>
</dbReference>
<comment type="caution">
    <text evidence="2">The sequence shown here is derived from an EMBL/GenBank/DDBJ whole genome shotgun (WGS) entry which is preliminary data.</text>
</comment>
<dbReference type="CDD" id="cd04333">
    <property type="entry name" value="ProX_deacylase"/>
    <property type="match status" value="1"/>
</dbReference>
<dbReference type="InterPro" id="IPR007214">
    <property type="entry name" value="YbaK/aa-tRNA-synth-assoc-dom"/>
</dbReference>
<dbReference type="PANTHER" id="PTHR30411">
    <property type="entry name" value="CYTOPLASMIC PROTEIN"/>
    <property type="match status" value="1"/>
</dbReference>
<dbReference type="Pfam" id="PF04073">
    <property type="entry name" value="tRNA_edit"/>
    <property type="match status" value="1"/>
</dbReference>
<feature type="domain" description="YbaK/aminoacyl-tRNA synthetase-associated" evidence="1">
    <location>
        <begin position="24"/>
        <end position="142"/>
    </location>
</feature>
<evidence type="ECO:0000313" key="2">
    <source>
        <dbReference type="EMBL" id="MDQ0200122.1"/>
    </source>
</evidence>